<evidence type="ECO:0000313" key="1">
    <source>
        <dbReference type="EMBL" id="KKM02424.1"/>
    </source>
</evidence>
<protein>
    <submittedName>
        <fullName evidence="1">Uncharacterized protein</fullName>
    </submittedName>
</protein>
<organism evidence="1">
    <name type="scientific">marine sediment metagenome</name>
    <dbReference type="NCBI Taxonomy" id="412755"/>
    <lineage>
        <taxon>unclassified sequences</taxon>
        <taxon>metagenomes</taxon>
        <taxon>ecological metagenomes</taxon>
    </lineage>
</organism>
<sequence length="135" mass="16053">MSTIYVPIDFTNLSEVIPEGDDILYSTICRVEIIGISYKQKRKHKSHVLITNSGFAITNSLRKSNLELNFYPWNNINYWKKRFFKNRFASVKYRTAGRLKCKVSYDSRFEDKASFNKRRSTFGIYCKELWLKNNQ</sequence>
<gene>
    <name evidence="1" type="ORF">LCGC14_1784560</name>
</gene>
<reference evidence="1" key="1">
    <citation type="journal article" date="2015" name="Nature">
        <title>Complex archaea that bridge the gap between prokaryotes and eukaryotes.</title>
        <authorList>
            <person name="Spang A."/>
            <person name="Saw J.H."/>
            <person name="Jorgensen S.L."/>
            <person name="Zaremba-Niedzwiedzka K."/>
            <person name="Martijn J."/>
            <person name="Lind A.E."/>
            <person name="van Eijk R."/>
            <person name="Schleper C."/>
            <person name="Guy L."/>
            <person name="Ettema T.J."/>
        </authorList>
    </citation>
    <scope>NUCLEOTIDE SEQUENCE</scope>
</reference>
<dbReference type="AlphaFoldDB" id="A0A0F9GUH7"/>
<name>A0A0F9GUH7_9ZZZZ</name>
<comment type="caution">
    <text evidence="1">The sequence shown here is derived from an EMBL/GenBank/DDBJ whole genome shotgun (WGS) entry which is preliminary data.</text>
</comment>
<proteinExistence type="predicted"/>
<accession>A0A0F9GUH7</accession>
<dbReference type="EMBL" id="LAZR01016936">
    <property type="protein sequence ID" value="KKM02424.1"/>
    <property type="molecule type" value="Genomic_DNA"/>
</dbReference>